<dbReference type="Ensembl" id="ENSNFUT00015008050.1">
    <property type="protein sequence ID" value="ENSNFUP00015007650.1"/>
    <property type="gene ID" value="ENSNFUG00015003767.1"/>
</dbReference>
<evidence type="ECO:0000313" key="3">
    <source>
        <dbReference type="Proteomes" id="UP000694548"/>
    </source>
</evidence>
<feature type="domain" description="Reverse transcriptase" evidence="1">
    <location>
        <begin position="1"/>
        <end position="100"/>
    </location>
</feature>
<reference evidence="2" key="2">
    <citation type="submission" date="2025-08" db="UniProtKB">
        <authorList>
            <consortium name="Ensembl"/>
        </authorList>
    </citation>
    <scope>IDENTIFICATION</scope>
</reference>
<reference evidence="2" key="1">
    <citation type="submission" date="2014-08" db="EMBL/GenBank/DDBJ databases">
        <authorList>
            <person name="Senf B."/>
            <person name="Petzold A."/>
            <person name="Downie B.R."/>
            <person name="Koch P."/>
            <person name="Platzer M."/>
        </authorList>
    </citation>
    <scope>NUCLEOTIDE SEQUENCE [LARGE SCALE GENOMIC DNA]</scope>
    <source>
        <strain evidence="2">GRZ</strain>
    </source>
</reference>
<keyword evidence="3" id="KW-1185">Reference proteome</keyword>
<sequence>TEIFSVSTVGGSPRGSVIAPLLFISYMSDCRSSTPGITYIKYSDNTLIMDTTNTEGLLQTELDSFSLWCTENCLDLNISKTKEMVVHFHHSPFSTPTLILTVKLLKRFTPKKYLGCLKRAVIQISPLLKMPFSTICRI</sequence>
<dbReference type="InterPro" id="IPR000477">
    <property type="entry name" value="RT_dom"/>
</dbReference>
<dbReference type="Proteomes" id="UP000694548">
    <property type="component" value="Chromosome sgr03"/>
</dbReference>
<evidence type="ECO:0000313" key="2">
    <source>
        <dbReference type="Ensembl" id="ENSNFUP00015007650.1"/>
    </source>
</evidence>
<dbReference type="PROSITE" id="PS50878">
    <property type="entry name" value="RT_POL"/>
    <property type="match status" value="1"/>
</dbReference>
<organism evidence="2 3">
    <name type="scientific">Nothobranchius furzeri</name>
    <name type="common">Turquoise killifish</name>
    <dbReference type="NCBI Taxonomy" id="105023"/>
    <lineage>
        <taxon>Eukaryota</taxon>
        <taxon>Metazoa</taxon>
        <taxon>Chordata</taxon>
        <taxon>Craniata</taxon>
        <taxon>Vertebrata</taxon>
        <taxon>Euteleostomi</taxon>
        <taxon>Actinopterygii</taxon>
        <taxon>Neopterygii</taxon>
        <taxon>Teleostei</taxon>
        <taxon>Neoteleostei</taxon>
        <taxon>Acanthomorphata</taxon>
        <taxon>Ovalentaria</taxon>
        <taxon>Atherinomorphae</taxon>
        <taxon>Cyprinodontiformes</taxon>
        <taxon>Nothobranchiidae</taxon>
        <taxon>Nothobranchius</taxon>
    </lineage>
</organism>
<dbReference type="AlphaFoldDB" id="A0A8C6KM50"/>
<protein>
    <recommendedName>
        <fullName evidence="1">Reverse transcriptase domain-containing protein</fullName>
    </recommendedName>
</protein>
<dbReference type="Pfam" id="PF00078">
    <property type="entry name" value="RVT_1"/>
    <property type="match status" value="1"/>
</dbReference>
<evidence type="ECO:0000259" key="1">
    <source>
        <dbReference type="PROSITE" id="PS50878"/>
    </source>
</evidence>
<name>A0A8C6KM50_NOTFU</name>
<reference evidence="2" key="3">
    <citation type="submission" date="2025-09" db="UniProtKB">
        <authorList>
            <consortium name="Ensembl"/>
        </authorList>
    </citation>
    <scope>IDENTIFICATION</scope>
</reference>
<proteinExistence type="predicted"/>
<accession>A0A8C6KM50</accession>